<comment type="caution">
    <text evidence="1">The sequence shown here is derived from an EMBL/GenBank/DDBJ whole genome shotgun (WGS) entry which is preliminary data.</text>
</comment>
<name>A0A8S2EVG3_9BILA</name>
<dbReference type="EMBL" id="CAJNOK010017518">
    <property type="protein sequence ID" value="CAF1265474.1"/>
    <property type="molecule type" value="Genomic_DNA"/>
</dbReference>
<accession>A0A8S2EVG3</accession>
<organism evidence="1 3">
    <name type="scientific">Didymodactylos carnosus</name>
    <dbReference type="NCBI Taxonomy" id="1234261"/>
    <lineage>
        <taxon>Eukaryota</taxon>
        <taxon>Metazoa</taxon>
        <taxon>Spiralia</taxon>
        <taxon>Gnathifera</taxon>
        <taxon>Rotifera</taxon>
        <taxon>Eurotatoria</taxon>
        <taxon>Bdelloidea</taxon>
        <taxon>Philodinida</taxon>
        <taxon>Philodinidae</taxon>
        <taxon>Didymodactylos</taxon>
    </lineage>
</organism>
<reference evidence="1" key="1">
    <citation type="submission" date="2021-02" db="EMBL/GenBank/DDBJ databases">
        <authorList>
            <person name="Nowell W R."/>
        </authorList>
    </citation>
    <scope>NUCLEOTIDE SEQUENCE</scope>
</reference>
<evidence type="ECO:0000313" key="2">
    <source>
        <dbReference type="EMBL" id="CAF4071709.1"/>
    </source>
</evidence>
<dbReference type="Proteomes" id="UP000682733">
    <property type="component" value="Unassembled WGS sequence"/>
</dbReference>
<protein>
    <submittedName>
        <fullName evidence="1">Uncharacterized protein</fullName>
    </submittedName>
</protein>
<proteinExistence type="predicted"/>
<evidence type="ECO:0000313" key="1">
    <source>
        <dbReference type="EMBL" id="CAF1265474.1"/>
    </source>
</evidence>
<gene>
    <name evidence="1" type="ORF">OVA965_LOCUS26933</name>
    <name evidence="2" type="ORF">TMI583_LOCUS27675</name>
</gene>
<sequence length="72" mass="8171">MTDNNYPRNRKSTAGISAKYDEKDYLLVSFLNFKKHAVVPSQVVNVDPLDERNGSIKTYGTKKQLRIIAKGK</sequence>
<dbReference type="AlphaFoldDB" id="A0A8S2EVG3"/>
<dbReference type="EMBL" id="CAJOBA010039075">
    <property type="protein sequence ID" value="CAF4071709.1"/>
    <property type="molecule type" value="Genomic_DNA"/>
</dbReference>
<dbReference type="Proteomes" id="UP000677228">
    <property type="component" value="Unassembled WGS sequence"/>
</dbReference>
<evidence type="ECO:0000313" key="3">
    <source>
        <dbReference type="Proteomes" id="UP000677228"/>
    </source>
</evidence>